<reference evidence="2 3" key="1">
    <citation type="submission" date="2017-01" db="EMBL/GenBank/DDBJ databases">
        <authorList>
            <person name="Mah S.A."/>
            <person name="Swanson W.J."/>
            <person name="Moy G.W."/>
            <person name="Vacquier V.D."/>
        </authorList>
    </citation>
    <scope>NUCLEOTIDE SEQUENCE [LARGE SCALE GENOMIC DNA]</scope>
    <source>
        <strain evidence="2 3">DSM 18014</strain>
    </source>
</reference>
<evidence type="ECO:0000313" key="3">
    <source>
        <dbReference type="Proteomes" id="UP000185781"/>
    </source>
</evidence>
<proteinExistence type="predicted"/>
<keyword evidence="1" id="KW-0472">Membrane</keyword>
<dbReference type="Proteomes" id="UP000185781">
    <property type="component" value="Unassembled WGS sequence"/>
</dbReference>
<evidence type="ECO:0000256" key="1">
    <source>
        <dbReference type="SAM" id="Phobius"/>
    </source>
</evidence>
<dbReference type="EMBL" id="FTOV01000025">
    <property type="protein sequence ID" value="SIT28108.1"/>
    <property type="molecule type" value="Genomic_DNA"/>
</dbReference>
<protein>
    <submittedName>
        <fullName evidence="2">Uncharacterized protein</fullName>
    </submittedName>
</protein>
<keyword evidence="1" id="KW-1133">Transmembrane helix</keyword>
<gene>
    <name evidence="2" type="ORF">SAMN05421785_1252</name>
</gene>
<organism evidence="2 3">
    <name type="scientific">Chryseobacterium gambrini</name>
    <dbReference type="NCBI Taxonomy" id="373672"/>
    <lineage>
        <taxon>Bacteria</taxon>
        <taxon>Pseudomonadati</taxon>
        <taxon>Bacteroidota</taxon>
        <taxon>Flavobacteriia</taxon>
        <taxon>Flavobacteriales</taxon>
        <taxon>Weeksellaceae</taxon>
        <taxon>Chryseobacterium group</taxon>
        <taxon>Chryseobacterium</taxon>
    </lineage>
</organism>
<dbReference type="STRING" id="373672.SAMN05421785_1252"/>
<name>A0A1N7QZ08_9FLAO</name>
<feature type="transmembrane region" description="Helical" evidence="1">
    <location>
        <begin position="47"/>
        <end position="80"/>
    </location>
</feature>
<accession>A0A1N7QZ08</accession>
<keyword evidence="1" id="KW-0812">Transmembrane</keyword>
<evidence type="ECO:0000313" key="2">
    <source>
        <dbReference type="EMBL" id="SIT28108.1"/>
    </source>
</evidence>
<sequence>MKNDILFSLKDNLIKLATQFTKSKIFKIGTRFAKNRDQYEHIMKVNVLSYTAILILFTSFLRGLFLWHLDCLLFLLIIAINNSKKRKAPFETAEKNINPKI</sequence>
<dbReference type="AlphaFoldDB" id="A0A1N7QZ08"/>